<keyword evidence="2" id="KW-1185">Reference proteome</keyword>
<protein>
    <submittedName>
        <fullName evidence="1">Uncharacterized protein</fullName>
    </submittedName>
</protein>
<evidence type="ECO:0000313" key="1">
    <source>
        <dbReference type="EMBL" id="KIJ24830.1"/>
    </source>
</evidence>
<sequence>MKGKLKIYNLATIPVHLLETGGRSDSYLCVKDDTKNTASRFFLLVNVTNSGITKLGDGIPNCQINSRFPKIWGDHILANIINSLRISLKIYVLTYLGGINFSTLKENKSADIKDDVPIRCSVDPMMHDFPVRCAIPYTLIAFSKLSSLPILCEELWEGDIALVTFTVGSYPWTESEKESKYPETPNSPHRIRREGYEIALSFNIQDIVLLYHKEPTVETLEEDVNNDGTASDEQLF</sequence>
<name>A0A0C9UI18_SPHS4</name>
<proteinExistence type="predicted"/>
<dbReference type="EMBL" id="KN837454">
    <property type="protein sequence ID" value="KIJ24830.1"/>
    <property type="molecule type" value="Genomic_DNA"/>
</dbReference>
<dbReference type="Proteomes" id="UP000054279">
    <property type="component" value="Unassembled WGS sequence"/>
</dbReference>
<reference evidence="1 2" key="1">
    <citation type="submission" date="2014-06" db="EMBL/GenBank/DDBJ databases">
        <title>Evolutionary Origins and Diversification of the Mycorrhizal Mutualists.</title>
        <authorList>
            <consortium name="DOE Joint Genome Institute"/>
            <consortium name="Mycorrhizal Genomics Consortium"/>
            <person name="Kohler A."/>
            <person name="Kuo A."/>
            <person name="Nagy L.G."/>
            <person name="Floudas D."/>
            <person name="Copeland A."/>
            <person name="Barry K.W."/>
            <person name="Cichocki N."/>
            <person name="Veneault-Fourrey C."/>
            <person name="LaButti K."/>
            <person name="Lindquist E.A."/>
            <person name="Lipzen A."/>
            <person name="Lundell T."/>
            <person name="Morin E."/>
            <person name="Murat C."/>
            <person name="Riley R."/>
            <person name="Ohm R."/>
            <person name="Sun H."/>
            <person name="Tunlid A."/>
            <person name="Henrissat B."/>
            <person name="Grigoriev I.V."/>
            <person name="Hibbett D.S."/>
            <person name="Martin F."/>
        </authorList>
    </citation>
    <scope>NUCLEOTIDE SEQUENCE [LARGE SCALE GENOMIC DNA]</scope>
    <source>
        <strain evidence="1 2">SS14</strain>
    </source>
</reference>
<evidence type="ECO:0000313" key="2">
    <source>
        <dbReference type="Proteomes" id="UP000054279"/>
    </source>
</evidence>
<accession>A0A0C9UI18</accession>
<organism evidence="1 2">
    <name type="scientific">Sphaerobolus stellatus (strain SS14)</name>
    <dbReference type="NCBI Taxonomy" id="990650"/>
    <lineage>
        <taxon>Eukaryota</taxon>
        <taxon>Fungi</taxon>
        <taxon>Dikarya</taxon>
        <taxon>Basidiomycota</taxon>
        <taxon>Agaricomycotina</taxon>
        <taxon>Agaricomycetes</taxon>
        <taxon>Phallomycetidae</taxon>
        <taxon>Geastrales</taxon>
        <taxon>Sphaerobolaceae</taxon>
        <taxon>Sphaerobolus</taxon>
    </lineage>
</organism>
<gene>
    <name evidence="1" type="ORF">M422DRAFT_274293</name>
</gene>
<dbReference type="HOGENOM" id="CLU_080233_0_0_1"/>
<dbReference type="AlphaFoldDB" id="A0A0C9UI18"/>